<name>A0A380G8Y7_STAIN</name>
<feature type="domain" description="YpoC-like" evidence="1">
    <location>
        <begin position="5"/>
        <end position="109"/>
    </location>
</feature>
<gene>
    <name evidence="2" type="ORF">NCTC11048_01806</name>
</gene>
<accession>A0A380G8Y7</accession>
<sequence length="112" mass="13716">MMNHQEIIENMSQIESRLDEFAKQRKIGRDVSITLLDDYYDLLIRYFNMINEVQDYRLVNQDSLRIVPFNIDERFAYIETRKHHYMGYQQMKTLKSELVKMYAAYRARHRLS</sequence>
<keyword evidence="3" id="KW-1185">Reference proteome</keyword>
<evidence type="ECO:0000313" key="2">
    <source>
        <dbReference type="EMBL" id="SUM46743.1"/>
    </source>
</evidence>
<evidence type="ECO:0000313" key="3">
    <source>
        <dbReference type="Proteomes" id="UP000255549"/>
    </source>
</evidence>
<protein>
    <submittedName>
        <fullName evidence="2">Putative staphylococcal protein</fullName>
    </submittedName>
</protein>
<reference evidence="2 3" key="1">
    <citation type="submission" date="2018-06" db="EMBL/GenBank/DDBJ databases">
        <authorList>
            <consortium name="Pathogen Informatics"/>
            <person name="Doyle S."/>
        </authorList>
    </citation>
    <scope>NUCLEOTIDE SEQUENCE [LARGE SCALE GENOMIC DNA]</scope>
    <source>
        <strain evidence="3">NCTC 11048</strain>
    </source>
</reference>
<dbReference type="Pfam" id="PF21747">
    <property type="entry name" value="YpoC"/>
    <property type="match status" value="1"/>
</dbReference>
<dbReference type="InterPro" id="IPR048427">
    <property type="entry name" value="YpoC"/>
</dbReference>
<dbReference type="AlphaFoldDB" id="A0A380G8Y7"/>
<proteinExistence type="predicted"/>
<organism evidence="2 3">
    <name type="scientific">Staphylococcus intermedius NCTC 11048</name>
    <dbReference type="NCBI Taxonomy" id="1141106"/>
    <lineage>
        <taxon>Bacteria</taxon>
        <taxon>Bacillati</taxon>
        <taxon>Bacillota</taxon>
        <taxon>Bacilli</taxon>
        <taxon>Bacillales</taxon>
        <taxon>Staphylococcaceae</taxon>
        <taxon>Staphylococcus</taxon>
        <taxon>Staphylococcus intermedius group</taxon>
    </lineage>
</organism>
<dbReference type="EMBL" id="UHDP01000003">
    <property type="protein sequence ID" value="SUM46743.1"/>
    <property type="molecule type" value="Genomic_DNA"/>
</dbReference>
<dbReference type="Proteomes" id="UP000255549">
    <property type="component" value="Unassembled WGS sequence"/>
</dbReference>
<dbReference type="STRING" id="1141106.GCA_000308095_02188"/>
<evidence type="ECO:0000259" key="1">
    <source>
        <dbReference type="Pfam" id="PF21747"/>
    </source>
</evidence>